<dbReference type="InterPro" id="IPR003594">
    <property type="entry name" value="HATPase_dom"/>
</dbReference>
<gene>
    <name evidence="4" type="ORF">D7X12_30475</name>
</gene>
<dbReference type="Pfam" id="PF02518">
    <property type="entry name" value="HATPase_c"/>
    <property type="match status" value="1"/>
</dbReference>
<dbReference type="GO" id="GO:0016020">
    <property type="term" value="C:membrane"/>
    <property type="evidence" value="ECO:0007669"/>
    <property type="project" value="InterPro"/>
</dbReference>
<feature type="transmembrane region" description="Helical" evidence="1">
    <location>
        <begin position="78"/>
        <end position="100"/>
    </location>
</feature>
<keyword evidence="1" id="KW-1133">Transmembrane helix</keyword>
<accession>A0A3A8N7R7</accession>
<feature type="domain" description="Histidine kinase/HSP90-like ATPase" evidence="2">
    <location>
        <begin position="259"/>
        <end position="352"/>
    </location>
</feature>
<keyword evidence="1" id="KW-0472">Membrane</keyword>
<dbReference type="SUPFAM" id="SSF55874">
    <property type="entry name" value="ATPase domain of HSP90 chaperone/DNA topoisomerase II/histidine kinase"/>
    <property type="match status" value="1"/>
</dbReference>
<keyword evidence="4" id="KW-0808">Transferase</keyword>
<keyword evidence="5" id="KW-1185">Reference proteome</keyword>
<dbReference type="OrthoDB" id="2514702at2"/>
<protein>
    <submittedName>
        <fullName evidence="4">Histidine kinase</fullName>
    </submittedName>
</protein>
<keyword evidence="4" id="KW-0418">Kinase</keyword>
<dbReference type="GO" id="GO:0000155">
    <property type="term" value="F:phosphorelay sensor kinase activity"/>
    <property type="evidence" value="ECO:0007669"/>
    <property type="project" value="InterPro"/>
</dbReference>
<dbReference type="InterPro" id="IPR036890">
    <property type="entry name" value="HATPase_C_sf"/>
</dbReference>
<keyword evidence="1" id="KW-0812">Transmembrane</keyword>
<proteinExistence type="predicted"/>
<evidence type="ECO:0000259" key="3">
    <source>
        <dbReference type="Pfam" id="PF06580"/>
    </source>
</evidence>
<evidence type="ECO:0000313" key="5">
    <source>
        <dbReference type="Proteomes" id="UP000273405"/>
    </source>
</evidence>
<feature type="transmembrane region" description="Helical" evidence="1">
    <location>
        <begin position="12"/>
        <end position="35"/>
    </location>
</feature>
<dbReference type="Pfam" id="PF06580">
    <property type="entry name" value="His_kinase"/>
    <property type="match status" value="1"/>
</dbReference>
<name>A0A3A8N7R7_9BACT</name>
<feature type="domain" description="Signal transduction histidine kinase internal region" evidence="3">
    <location>
        <begin position="161"/>
        <end position="240"/>
    </location>
</feature>
<feature type="transmembrane region" description="Helical" evidence="1">
    <location>
        <begin position="120"/>
        <end position="138"/>
    </location>
</feature>
<dbReference type="InterPro" id="IPR010559">
    <property type="entry name" value="Sig_transdc_His_kin_internal"/>
</dbReference>
<evidence type="ECO:0000259" key="2">
    <source>
        <dbReference type="Pfam" id="PF02518"/>
    </source>
</evidence>
<dbReference type="InterPro" id="IPR050640">
    <property type="entry name" value="Bact_2-comp_sensor_kinase"/>
</dbReference>
<feature type="transmembrane region" description="Helical" evidence="1">
    <location>
        <begin position="47"/>
        <end position="66"/>
    </location>
</feature>
<evidence type="ECO:0000313" key="4">
    <source>
        <dbReference type="EMBL" id="RKH37175.1"/>
    </source>
</evidence>
<organism evidence="4 5">
    <name type="scientific">Corallococcus sicarius</name>
    <dbReference type="NCBI Taxonomy" id="2316726"/>
    <lineage>
        <taxon>Bacteria</taxon>
        <taxon>Pseudomonadati</taxon>
        <taxon>Myxococcota</taxon>
        <taxon>Myxococcia</taxon>
        <taxon>Myxococcales</taxon>
        <taxon>Cystobacterineae</taxon>
        <taxon>Myxococcaceae</taxon>
        <taxon>Corallococcus</taxon>
    </lineage>
</organism>
<dbReference type="PANTHER" id="PTHR34220:SF7">
    <property type="entry name" value="SENSOR HISTIDINE KINASE YPDA"/>
    <property type="match status" value="1"/>
</dbReference>
<dbReference type="PANTHER" id="PTHR34220">
    <property type="entry name" value="SENSOR HISTIDINE KINASE YPDA"/>
    <property type="match status" value="1"/>
</dbReference>
<reference evidence="5" key="1">
    <citation type="submission" date="2018-09" db="EMBL/GenBank/DDBJ databases">
        <authorList>
            <person name="Livingstone P.G."/>
            <person name="Whitworth D.E."/>
        </authorList>
    </citation>
    <scope>NUCLEOTIDE SEQUENCE [LARGE SCALE GENOMIC DNA]</scope>
    <source>
        <strain evidence="5">CA040B</strain>
    </source>
</reference>
<comment type="caution">
    <text evidence="4">The sequence shown here is derived from an EMBL/GenBank/DDBJ whole genome shotgun (WGS) entry which is preliminary data.</text>
</comment>
<dbReference type="Gene3D" id="3.30.565.10">
    <property type="entry name" value="Histidine kinase-like ATPase, C-terminal domain"/>
    <property type="match status" value="1"/>
</dbReference>
<dbReference type="EMBL" id="RAWG01000256">
    <property type="protein sequence ID" value="RKH37175.1"/>
    <property type="molecule type" value="Genomic_DNA"/>
</dbReference>
<dbReference type="AlphaFoldDB" id="A0A3A8N7R7"/>
<dbReference type="RefSeq" id="WP_120628759.1">
    <property type="nucleotide sequence ID" value="NZ_RAWG01000256.1"/>
</dbReference>
<dbReference type="Proteomes" id="UP000273405">
    <property type="component" value="Unassembled WGS sequence"/>
</dbReference>
<evidence type="ECO:0000256" key="1">
    <source>
        <dbReference type="SAM" id="Phobius"/>
    </source>
</evidence>
<sequence length="375" mass="41093">MPTLRPGHAPSFWTLQLWGWGLYAALLIVTFLPMINAEGSYLRLAEVKAMRALFGLGLTSALRLLYRRLFPGTFTRQAAWALVASAVLGAGWMALGEVWSSLRFPDTYSWPSSHPRLPRLAFDYAVTLLGWSALYFGIKHGRAWQQEREHALRADALAHEARLASLRHQLHPHFLFNALTSVRALVGEDPARARRVVTEVAEFLRFSLTQGDCASVPLAEELAMVRSYLAIEAVRFEEKLDVELAVSPEAEAMAVPAFLLQPLVDNAVKHGMASGTLPVRVRVSGAVEASVLRMEVANTGTWAPPVREHGPQGTGTGLRNVRERLAQLFPGRARVVHGEADGWVRVVVELPAVKADTRVEEGGSHGRLAPRAAGG</sequence>